<dbReference type="EMBL" id="AP003562">
    <property type="protein sequence ID" value="BAD73566.1"/>
    <property type="molecule type" value="Genomic_DNA"/>
</dbReference>
<proteinExistence type="predicted"/>
<feature type="compositionally biased region" description="Low complexity" evidence="1">
    <location>
        <begin position="56"/>
        <end position="69"/>
    </location>
</feature>
<reference evidence="4" key="2">
    <citation type="journal article" date="2005" name="Nature">
        <title>The map-based sequence of the rice genome.</title>
        <authorList>
            <consortium name="International rice genome sequencing project (IRGSP)"/>
            <person name="Matsumoto T."/>
            <person name="Wu J."/>
            <person name="Kanamori H."/>
            <person name="Katayose Y."/>
            <person name="Fujisawa M."/>
            <person name="Namiki N."/>
            <person name="Mizuno H."/>
            <person name="Yamamoto K."/>
            <person name="Antonio B.A."/>
            <person name="Baba T."/>
            <person name="Sakata K."/>
            <person name="Nagamura Y."/>
            <person name="Aoki H."/>
            <person name="Arikawa K."/>
            <person name="Arita K."/>
            <person name="Bito T."/>
            <person name="Chiden Y."/>
            <person name="Fujitsuka N."/>
            <person name="Fukunaka R."/>
            <person name="Hamada M."/>
            <person name="Harada C."/>
            <person name="Hayashi A."/>
            <person name="Hijishita S."/>
            <person name="Honda M."/>
            <person name="Hosokawa S."/>
            <person name="Ichikawa Y."/>
            <person name="Idonuma A."/>
            <person name="Iijima M."/>
            <person name="Ikeda M."/>
            <person name="Ikeno M."/>
            <person name="Ito K."/>
            <person name="Ito S."/>
            <person name="Ito T."/>
            <person name="Ito Y."/>
            <person name="Ito Y."/>
            <person name="Iwabuchi A."/>
            <person name="Kamiya K."/>
            <person name="Karasawa W."/>
            <person name="Kurita K."/>
            <person name="Katagiri S."/>
            <person name="Kikuta A."/>
            <person name="Kobayashi H."/>
            <person name="Kobayashi N."/>
            <person name="Machita K."/>
            <person name="Maehara T."/>
            <person name="Masukawa M."/>
            <person name="Mizubayashi T."/>
            <person name="Mukai Y."/>
            <person name="Nagasaki H."/>
            <person name="Nagata Y."/>
            <person name="Naito S."/>
            <person name="Nakashima M."/>
            <person name="Nakama Y."/>
            <person name="Nakamichi Y."/>
            <person name="Nakamura M."/>
            <person name="Meguro A."/>
            <person name="Negishi M."/>
            <person name="Ohta I."/>
            <person name="Ohta T."/>
            <person name="Okamoto M."/>
            <person name="Ono N."/>
            <person name="Saji S."/>
            <person name="Sakaguchi M."/>
            <person name="Sakai K."/>
            <person name="Shibata M."/>
            <person name="Shimokawa T."/>
            <person name="Song J."/>
            <person name="Takazaki Y."/>
            <person name="Terasawa K."/>
            <person name="Tsugane M."/>
            <person name="Tsuji K."/>
            <person name="Ueda S."/>
            <person name="Waki K."/>
            <person name="Yamagata H."/>
            <person name="Yamamoto M."/>
            <person name="Yamamoto S."/>
            <person name="Yamane H."/>
            <person name="Yoshiki S."/>
            <person name="Yoshihara R."/>
            <person name="Yukawa K."/>
            <person name="Zhong H."/>
            <person name="Yano M."/>
            <person name="Yuan Q."/>
            <person name="Ouyang S."/>
            <person name="Liu J."/>
            <person name="Jones K.M."/>
            <person name="Gansberger K."/>
            <person name="Moffat K."/>
            <person name="Hill J."/>
            <person name="Bera J."/>
            <person name="Fadrosh D."/>
            <person name="Jin S."/>
            <person name="Johri S."/>
            <person name="Kim M."/>
            <person name="Overton L."/>
            <person name="Reardon M."/>
            <person name="Tsitrin T."/>
            <person name="Vuong H."/>
            <person name="Weaver B."/>
            <person name="Ciecko A."/>
            <person name="Tallon L."/>
            <person name="Jackson J."/>
            <person name="Pai G."/>
            <person name="Aken S.V."/>
            <person name="Utterback T."/>
            <person name="Reidmuller S."/>
            <person name="Feldblyum T."/>
            <person name="Hsiao J."/>
            <person name="Zismann V."/>
            <person name="Iobst S."/>
            <person name="de Vazeille A.R."/>
            <person name="Buell C.R."/>
            <person name="Ying K."/>
            <person name="Li Y."/>
            <person name="Lu T."/>
            <person name="Huang Y."/>
            <person name="Zhao Q."/>
            <person name="Feng Q."/>
            <person name="Zhang L."/>
            <person name="Zhu J."/>
            <person name="Weng Q."/>
            <person name="Mu J."/>
            <person name="Lu Y."/>
            <person name="Fan D."/>
            <person name="Liu Y."/>
            <person name="Guan J."/>
            <person name="Zhang Y."/>
            <person name="Yu S."/>
            <person name="Liu X."/>
            <person name="Zhang Y."/>
            <person name="Hong G."/>
            <person name="Han B."/>
            <person name="Choisne N."/>
            <person name="Demange N."/>
            <person name="Orjeda G."/>
            <person name="Samain S."/>
            <person name="Cattolico L."/>
            <person name="Pelletier E."/>
            <person name="Couloux A."/>
            <person name="Segurens B."/>
            <person name="Wincker P."/>
            <person name="D'Hont A."/>
            <person name="Scarpelli C."/>
            <person name="Weissenbach J."/>
            <person name="Salanoubat M."/>
            <person name="Quetier F."/>
            <person name="Yu Y."/>
            <person name="Kim H.R."/>
            <person name="Rambo T."/>
            <person name="Currie J."/>
            <person name="Collura K."/>
            <person name="Luo M."/>
            <person name="Yang T."/>
            <person name="Ammiraju J.S.S."/>
            <person name="Engler F."/>
            <person name="Soderlund C."/>
            <person name="Wing R.A."/>
            <person name="Palmer L.E."/>
            <person name="de la Bastide M."/>
            <person name="Spiegel L."/>
            <person name="Nascimento L."/>
            <person name="Zutavern T."/>
            <person name="O'Shaughnessy A."/>
            <person name="Dike S."/>
            <person name="Dedhia N."/>
            <person name="Preston R."/>
            <person name="Balija V."/>
            <person name="McCombie W.R."/>
            <person name="Chow T."/>
            <person name="Chen H."/>
            <person name="Chung M."/>
            <person name="Chen C."/>
            <person name="Shaw J."/>
            <person name="Wu H."/>
            <person name="Hsiao K."/>
            <person name="Chao Y."/>
            <person name="Chu M."/>
            <person name="Cheng C."/>
            <person name="Hour A."/>
            <person name="Lee P."/>
            <person name="Lin S."/>
            <person name="Lin Y."/>
            <person name="Liou J."/>
            <person name="Liu S."/>
            <person name="Hsing Y."/>
            <person name="Raghuvanshi S."/>
            <person name="Mohanty A."/>
            <person name="Bharti A.K."/>
            <person name="Gaur A."/>
            <person name="Gupta V."/>
            <person name="Kumar D."/>
            <person name="Ravi V."/>
            <person name="Vij S."/>
            <person name="Kapur A."/>
            <person name="Khurana P."/>
            <person name="Khurana P."/>
            <person name="Khurana J.P."/>
            <person name="Tyagi A.K."/>
            <person name="Gaikwad K."/>
            <person name="Singh A."/>
            <person name="Dalal V."/>
            <person name="Srivastava S."/>
            <person name="Dixit A."/>
            <person name="Pal A.K."/>
            <person name="Ghazi I.A."/>
            <person name="Yadav M."/>
            <person name="Pandit A."/>
            <person name="Bhargava A."/>
            <person name="Sureshbabu K."/>
            <person name="Batra K."/>
            <person name="Sharma T.R."/>
            <person name="Mohapatra T."/>
            <person name="Singh N.K."/>
            <person name="Messing J."/>
            <person name="Nelson A.B."/>
            <person name="Fuks G."/>
            <person name="Kavchok S."/>
            <person name="Keizer G."/>
            <person name="Linton E."/>
            <person name="Llaca V."/>
            <person name="Song R."/>
            <person name="Tanyolac B."/>
            <person name="Young S."/>
            <person name="Ho-Il K."/>
            <person name="Hahn J.H."/>
            <person name="Sangsakoo G."/>
            <person name="Vanavichit A."/>
            <person name="de Mattos Luiz.A.T."/>
            <person name="Zimmer P.D."/>
            <person name="Malone G."/>
            <person name="Dellagostin O."/>
            <person name="de Oliveira A.C."/>
            <person name="Bevan M."/>
            <person name="Bancroft I."/>
            <person name="Minx P."/>
            <person name="Cordum H."/>
            <person name="Wilson R."/>
            <person name="Cheng Z."/>
            <person name="Jin W."/>
            <person name="Jiang J."/>
            <person name="Leong S.A."/>
            <person name="Iwama H."/>
            <person name="Gojobori T."/>
            <person name="Itoh T."/>
            <person name="Niimura Y."/>
            <person name="Fujii Y."/>
            <person name="Habara T."/>
            <person name="Sakai H."/>
            <person name="Sato Y."/>
            <person name="Wilson G."/>
            <person name="Kumar K."/>
            <person name="McCouch S."/>
            <person name="Juretic N."/>
            <person name="Hoen D."/>
            <person name="Wright S."/>
            <person name="Bruskiewich R."/>
            <person name="Bureau T."/>
            <person name="Miyao A."/>
            <person name="Hirochika H."/>
            <person name="Nishikawa T."/>
            <person name="Kadowaki K."/>
            <person name="Sugiura M."/>
            <person name="Burr B."/>
            <person name="Sasaki T."/>
        </authorList>
    </citation>
    <scope>NUCLEOTIDE SEQUENCE [LARGE SCALE GENOMIC DNA]</scope>
    <source>
        <strain evidence="4">cv. Nipponbare</strain>
    </source>
</reference>
<name>Q5QLY6_ORYSJ</name>
<reference evidence="2" key="1">
    <citation type="journal article" date="2002" name="Nature">
        <title>The genome sequence and structure of rice chromosome 1.</title>
        <authorList>
            <person name="Sasaki T."/>
            <person name="Matsumoto T."/>
            <person name="Yamamoto K."/>
            <person name="Sakata K."/>
            <person name="Baba T."/>
            <person name="Katayose Y."/>
            <person name="Wu J."/>
            <person name="Niimura Y."/>
            <person name="Cheng Z."/>
            <person name="Nagamura Y."/>
            <person name="Antonio B.A."/>
            <person name="Kanamori H."/>
            <person name="Hosokawa S."/>
            <person name="Masukawa M."/>
            <person name="Arikawa K."/>
            <person name="Chiden Y."/>
            <person name="Hayashi M."/>
            <person name="Okamoto M."/>
            <person name="Ando T."/>
            <person name="Aoki H."/>
            <person name="Arita K."/>
            <person name="Hamada M."/>
            <person name="Harada C."/>
            <person name="Hijishita S."/>
            <person name="Honda M."/>
            <person name="Ichikawa Y."/>
            <person name="Idonuma A."/>
            <person name="Iijima M."/>
            <person name="Ikeda M."/>
            <person name="Ikeno M."/>
            <person name="Itoh S."/>
            <person name="Itoh T."/>
            <person name="Itoh Y."/>
            <person name="Itoh Y."/>
            <person name="Iwabuchi A."/>
            <person name="Kamiya K."/>
            <person name="Karasawa W."/>
            <person name="Katagiri S."/>
            <person name="Kikuta A."/>
            <person name="Kobayashi N."/>
            <person name="Kono I."/>
            <person name="Machita K."/>
            <person name="Maehara T."/>
            <person name="Mizuno H."/>
            <person name="Mizubayashi T."/>
            <person name="Mukai Y."/>
            <person name="Nagasaki H."/>
            <person name="Nakashima M."/>
            <person name="Nakama Y."/>
            <person name="Nakamichi Y."/>
            <person name="Nakamura M."/>
            <person name="Namiki N."/>
            <person name="Negishi M."/>
            <person name="Ohta I."/>
            <person name="Ono N."/>
            <person name="Saji S."/>
            <person name="Sakai K."/>
            <person name="Shibata M."/>
            <person name="Shimokawa T."/>
            <person name="Shomura A."/>
            <person name="Song J."/>
            <person name="Takazaki Y."/>
            <person name="Terasawa K."/>
            <person name="Tsuji K."/>
            <person name="Waki K."/>
            <person name="Yamagata H."/>
            <person name="Yamane H."/>
            <person name="Yoshiki S."/>
            <person name="Yoshihara R."/>
            <person name="Yukawa K."/>
            <person name="Zhong H."/>
            <person name="Iwama H."/>
            <person name="Endo T."/>
            <person name="Ito H."/>
            <person name="Hahn J.H."/>
            <person name="Kim H.I."/>
            <person name="Eun M.Y."/>
            <person name="Yano M."/>
            <person name="Jiang J."/>
            <person name="Gojobori T."/>
        </authorList>
    </citation>
    <scope>NUCLEOTIDE SEQUENCE</scope>
</reference>
<dbReference type="Proteomes" id="UP000817658">
    <property type="component" value="Chromosome 1"/>
</dbReference>
<dbReference type="Proteomes" id="UP000000763">
    <property type="component" value="Chromosome 1"/>
</dbReference>
<sequence>MKRIVGSKLNVKKVNPSCLFVGAIPSYEPSDMFEDSLQRKPLQVAANPSTLLAEVPSAAPSSSPVQQSAAPPPPSASQRQGRPRPRLPSIRTPPVFVVVLSSFPVALVVGPPFVKPCSFVVCVRQVSRCSPVVVFVLGSASSSLVPASSRLRPRIAAEVVPSPFVSAVPEPSQPRPLVVVVSRLVAWCFACVLRVASVVLEVPKAWFAVVAEVREALEKKSYVESWLIPHLSACEDGAVGPLVRCCLFFIVRP</sequence>
<protein>
    <submittedName>
        <fullName evidence="2">Cell wall protein-like</fullName>
    </submittedName>
</protein>
<evidence type="ECO:0000313" key="4">
    <source>
        <dbReference type="Proteomes" id="UP000000763"/>
    </source>
</evidence>
<feature type="region of interest" description="Disordered" evidence="1">
    <location>
        <begin position="54"/>
        <end position="88"/>
    </location>
</feature>
<organism evidence="2">
    <name type="scientific">Oryza sativa subsp. japonica</name>
    <name type="common">Rice</name>
    <dbReference type="NCBI Taxonomy" id="39947"/>
    <lineage>
        <taxon>Eukaryota</taxon>
        <taxon>Viridiplantae</taxon>
        <taxon>Streptophyta</taxon>
        <taxon>Embryophyta</taxon>
        <taxon>Tracheophyta</taxon>
        <taxon>Spermatophyta</taxon>
        <taxon>Magnoliopsida</taxon>
        <taxon>Liliopsida</taxon>
        <taxon>Poales</taxon>
        <taxon>Poaceae</taxon>
        <taxon>BOP clade</taxon>
        <taxon>Oryzoideae</taxon>
        <taxon>Oryzeae</taxon>
        <taxon>Oryzinae</taxon>
        <taxon>Oryza</taxon>
        <taxon>Oryza sativa</taxon>
    </lineage>
</organism>
<evidence type="ECO:0000256" key="1">
    <source>
        <dbReference type="SAM" id="MobiDB-lite"/>
    </source>
</evidence>
<reference evidence="4" key="3">
    <citation type="journal article" date="2008" name="Nucleic Acids Res.">
        <title>The rice annotation project database (RAP-DB): 2008 update.</title>
        <authorList>
            <consortium name="The rice annotation project (RAP)"/>
        </authorList>
    </citation>
    <scope>GENOME REANNOTATION</scope>
    <source>
        <strain evidence="4">cv. Nipponbare</strain>
    </source>
</reference>
<evidence type="ECO:0000313" key="3">
    <source>
        <dbReference type="EMBL" id="BAD73566.1"/>
    </source>
</evidence>
<accession>Q5QLY6</accession>
<gene>
    <name evidence="2" type="ORF">B1075D06.18</name>
    <name evidence="3" type="ORF">B1108H10.1</name>
</gene>
<evidence type="ECO:0000313" key="2">
    <source>
        <dbReference type="EMBL" id="BAD73238.1"/>
    </source>
</evidence>
<dbReference type="EMBL" id="AP003202">
    <property type="protein sequence ID" value="BAD73238.1"/>
    <property type="molecule type" value="Genomic_DNA"/>
</dbReference>
<dbReference type="AlphaFoldDB" id="Q5QLY6"/>
<accession>Q5QMW9</accession>